<comment type="caution">
    <text evidence="1">The sequence shown here is derived from an EMBL/GenBank/DDBJ whole genome shotgun (WGS) entry which is preliminary data.</text>
</comment>
<keyword evidence="2" id="KW-1185">Reference proteome</keyword>
<dbReference type="EMBL" id="JBFOLJ010000016">
    <property type="protein sequence ID" value="KAL2468562.1"/>
    <property type="molecule type" value="Genomic_DNA"/>
</dbReference>
<sequence>MELPSYQEHHLCPLVPNLEVYKECLALFVTPGCDEGVITIWSLWVMKGFGVSETWVKKYNGQTEERAIWSIGFTQNNDIMIIRHGDIMIAYSFEKQQNRYLEFDDNPNCWLQLVIEVQSVIADITDDNVIDNR</sequence>
<name>A0ABD1PY78_9LAMI</name>
<proteinExistence type="predicted"/>
<organism evidence="1 2">
    <name type="scientific">Forsythia ovata</name>
    <dbReference type="NCBI Taxonomy" id="205694"/>
    <lineage>
        <taxon>Eukaryota</taxon>
        <taxon>Viridiplantae</taxon>
        <taxon>Streptophyta</taxon>
        <taxon>Embryophyta</taxon>
        <taxon>Tracheophyta</taxon>
        <taxon>Spermatophyta</taxon>
        <taxon>Magnoliopsida</taxon>
        <taxon>eudicotyledons</taxon>
        <taxon>Gunneridae</taxon>
        <taxon>Pentapetalae</taxon>
        <taxon>asterids</taxon>
        <taxon>lamiids</taxon>
        <taxon>Lamiales</taxon>
        <taxon>Oleaceae</taxon>
        <taxon>Forsythieae</taxon>
        <taxon>Forsythia</taxon>
    </lineage>
</organism>
<dbReference type="AlphaFoldDB" id="A0ABD1PY78"/>
<accession>A0ABD1PY78</accession>
<reference evidence="2" key="1">
    <citation type="submission" date="2024-07" db="EMBL/GenBank/DDBJ databases">
        <title>Two chromosome-level genome assemblies of Korean endemic species Abeliophyllum distichum and Forsythia ovata (Oleaceae).</title>
        <authorList>
            <person name="Jang H."/>
        </authorList>
    </citation>
    <scope>NUCLEOTIDE SEQUENCE [LARGE SCALE GENOMIC DNA]</scope>
</reference>
<evidence type="ECO:0000313" key="1">
    <source>
        <dbReference type="EMBL" id="KAL2468562.1"/>
    </source>
</evidence>
<dbReference type="Proteomes" id="UP001604277">
    <property type="component" value="Unassembled WGS sequence"/>
</dbReference>
<gene>
    <name evidence="1" type="ORF">Fot_50138</name>
</gene>
<evidence type="ECO:0000313" key="2">
    <source>
        <dbReference type="Proteomes" id="UP001604277"/>
    </source>
</evidence>
<protein>
    <submittedName>
        <fullName evidence="1">F-box/kelch-repeat protein-like</fullName>
    </submittedName>
</protein>